<sequence length="192" mass="19721">MRWWIGARRAGIIAPLALAAFLLPLLAVQNTQVVLPSLIGSPRVALTLFVPVPLVACLMHALESRVPAPEDSGVRPVGRYDAALVTAVAAAALCCALLVAALGGTQEAAAAGRNVLFLAGLMLLGRAAFGPSAVLVPVAWLVLVVGIGFRGNVPRVWTVVPESAHDVPAAFASLLVFAAGLTALIFAPRKAP</sequence>
<keyword evidence="1" id="KW-1133">Transmembrane helix</keyword>
<dbReference type="RefSeq" id="WP_306090679.1">
    <property type="nucleotide sequence ID" value="NZ_CP120992.1"/>
</dbReference>
<name>A0ABY9I8H9_9ACTN</name>
<keyword evidence="1" id="KW-0812">Transmembrane</keyword>
<feature type="transmembrane region" description="Helical" evidence="1">
    <location>
        <begin position="82"/>
        <end position="102"/>
    </location>
</feature>
<protein>
    <submittedName>
        <fullName evidence="2">Uncharacterized protein</fullName>
    </submittedName>
</protein>
<feature type="transmembrane region" description="Helical" evidence="1">
    <location>
        <begin position="132"/>
        <end position="149"/>
    </location>
</feature>
<organism evidence="2 3">
    <name type="scientific">Streptomyces laculatispora</name>
    <dbReference type="NCBI Taxonomy" id="887464"/>
    <lineage>
        <taxon>Bacteria</taxon>
        <taxon>Bacillati</taxon>
        <taxon>Actinomycetota</taxon>
        <taxon>Actinomycetes</taxon>
        <taxon>Kitasatosporales</taxon>
        <taxon>Streptomycetaceae</taxon>
        <taxon>Streptomyces</taxon>
    </lineage>
</organism>
<reference evidence="2 3" key="1">
    <citation type="submission" date="2023-03" db="EMBL/GenBank/DDBJ databases">
        <title>Isolation and description of six Streptomyces strains from soil environments, able to metabolize different microbial glucans.</title>
        <authorList>
            <person name="Widen T."/>
            <person name="Larsbrink J."/>
        </authorList>
    </citation>
    <scope>NUCLEOTIDE SEQUENCE [LARGE SCALE GENOMIC DNA]</scope>
    <source>
        <strain evidence="2 3">Mut2</strain>
    </source>
</reference>
<evidence type="ECO:0000313" key="3">
    <source>
        <dbReference type="Proteomes" id="UP001229952"/>
    </source>
</evidence>
<evidence type="ECO:0000256" key="1">
    <source>
        <dbReference type="SAM" id="Phobius"/>
    </source>
</evidence>
<accession>A0ABY9I8H9</accession>
<evidence type="ECO:0000313" key="2">
    <source>
        <dbReference type="EMBL" id="WLQ43075.1"/>
    </source>
</evidence>
<keyword evidence="1" id="KW-0472">Membrane</keyword>
<dbReference type="Proteomes" id="UP001229952">
    <property type="component" value="Chromosome"/>
</dbReference>
<feature type="transmembrane region" description="Helical" evidence="1">
    <location>
        <begin position="43"/>
        <end position="62"/>
    </location>
</feature>
<keyword evidence="3" id="KW-1185">Reference proteome</keyword>
<dbReference type="EMBL" id="CP120992">
    <property type="protein sequence ID" value="WLQ43075.1"/>
    <property type="molecule type" value="Genomic_DNA"/>
</dbReference>
<gene>
    <name evidence="2" type="ORF">P8A22_25995</name>
</gene>
<proteinExistence type="predicted"/>
<feature type="transmembrane region" description="Helical" evidence="1">
    <location>
        <begin position="169"/>
        <end position="187"/>
    </location>
</feature>